<keyword evidence="20" id="KW-1185">Reference proteome</keyword>
<sequence>MATYQEFIQQNEDRDGVRFSWNLWPSSRLEATRLVVPVSCLFTPLKERPDLPPVQYEPVMCSRANCKAVLNPLCQVDFRAKIWACNFCFQRNPRGPSAPLIFLYVVDTCLEEEDLQALKESLQMSLSLLPPNALVGLITFGRMVQVHELSCELISKSYVFRGTKDLTSKQIQEMLGLTKPSVAGQPGRPPAPQDAAASCRFLQPVHKVDMNLTDLLGELQRDPWPVPQGKRPLRSTGVALSVAVGLLEGTFPNTGARVMLFIGGPPTQGPGMVVGDELKTPIRSWHDIQKDNARHLKKATKYYEALANRSAVNGHSIDIYACALDQTGLLEMKCLSNLTGYVIMGDSFNTSLFKQTFQRVFNKDYNGDFRMAFGGIMEVKTSRELKVCGAIGPCVSLNSKGSCVSENEMGVGGTSQWKVCSLSPSTTLGIYFEVVNQHNAPIPQGGRGAVQFVTQYQHSNTQRRIRVTTIARNWADAQSQIQHIESSFDQEAAAVLMARLGVFRAESEEGPDVLRWLDRQLIRLCQKFGQFNKDDPTSFKLSESLSLYPQFMFHLRRSPFLQVFNNSPDESSYYRHHFVRQDLTQSLIMIQPILYSYSFHGPPEPVLLDSSSILPDRILLMDTFFQLVIYHGETIAQWRKAGYQEMAEYENFKQLLQAPLDDAQEILQTRFPMPRYVDTEHGGSQARFLLSKVNPSQTHNNLYAWGQETGAPILTDDVSLQVFMDHLKKLAVTSSA</sequence>
<keyword evidence="7 13" id="KW-0862">Zinc</keyword>
<dbReference type="InterPro" id="IPR012990">
    <property type="entry name" value="Beta-sandwich_Sec23_24"/>
</dbReference>
<feature type="domain" description="Sec23/Sec24 helical" evidence="17">
    <location>
        <begin position="489"/>
        <end position="587"/>
    </location>
</feature>
<evidence type="ECO:0000256" key="6">
    <source>
        <dbReference type="ARBA" id="ARBA00022824"/>
    </source>
</evidence>
<dbReference type="GO" id="GO:0070971">
    <property type="term" value="C:endoplasmic reticulum exit site"/>
    <property type="evidence" value="ECO:0007669"/>
    <property type="project" value="TreeGrafter"/>
</dbReference>
<accession>A0A3Q2Y6C9</accession>
<dbReference type="STRING" id="109280.ENSHCOP00000013229"/>
<dbReference type="Ensembl" id="ENSHCOT00000020493.1">
    <property type="protein sequence ID" value="ENSHCOP00000013229.1"/>
    <property type="gene ID" value="ENSHCOG00000016395.1"/>
</dbReference>
<evidence type="ECO:0000256" key="12">
    <source>
        <dbReference type="ARBA" id="ARBA00037370"/>
    </source>
</evidence>
<comment type="similarity">
    <text evidence="2 13">Belongs to the SEC23/SEC24 family. SEC23 subfamily.</text>
</comment>
<evidence type="ECO:0000259" key="16">
    <source>
        <dbReference type="Pfam" id="PF04811"/>
    </source>
</evidence>
<keyword evidence="9 13" id="KW-0653">Protein transport</keyword>
<keyword evidence="11 13" id="KW-0968">Cytoplasmic vesicle</keyword>
<dbReference type="CDD" id="cd11287">
    <property type="entry name" value="Sec23_C"/>
    <property type="match status" value="1"/>
</dbReference>
<dbReference type="GO" id="GO:0005096">
    <property type="term" value="F:GTPase activator activity"/>
    <property type="evidence" value="ECO:0007669"/>
    <property type="project" value="TreeGrafter"/>
</dbReference>
<reference evidence="19" key="1">
    <citation type="submission" date="2025-08" db="UniProtKB">
        <authorList>
            <consortium name="Ensembl"/>
        </authorList>
    </citation>
    <scope>IDENTIFICATION</scope>
</reference>
<evidence type="ECO:0000313" key="20">
    <source>
        <dbReference type="Proteomes" id="UP000264820"/>
    </source>
</evidence>
<dbReference type="PANTHER" id="PTHR11141:SF10">
    <property type="entry name" value="PROTEIN TRANSPORT PROTEIN SEC23B"/>
    <property type="match status" value="1"/>
</dbReference>
<comment type="function">
    <text evidence="12">Component of the coat protein complex II (COPII) which promotes the formation of transport vesicles from the endoplasmic reticulum (ER). The coat has two main functions, the physical deformation of the endoplasmic reticulum membrane into vesicles and the selection of cargo molecules for their transport to the Golgi complex.</text>
</comment>
<dbReference type="InterPro" id="IPR006896">
    <property type="entry name" value="Sec23/24_trunk_dom"/>
</dbReference>
<evidence type="ECO:0000256" key="9">
    <source>
        <dbReference type="ARBA" id="ARBA00022927"/>
    </source>
</evidence>
<keyword evidence="10 13" id="KW-0472">Membrane</keyword>
<dbReference type="Pfam" id="PF08033">
    <property type="entry name" value="Sec23_BS"/>
    <property type="match status" value="1"/>
</dbReference>
<dbReference type="InterPro" id="IPR036465">
    <property type="entry name" value="vWFA_dom_sf"/>
</dbReference>
<dbReference type="AlphaFoldDB" id="A0A3Q2Y6C9"/>
<dbReference type="GO" id="GO:0005829">
    <property type="term" value="C:cytosol"/>
    <property type="evidence" value="ECO:0007669"/>
    <property type="project" value="UniProtKB-SubCell"/>
</dbReference>
<dbReference type="GeneTree" id="ENSGT00390000006916"/>
<organism evidence="19 20">
    <name type="scientific">Hippocampus comes</name>
    <name type="common">Tiger tail seahorse</name>
    <dbReference type="NCBI Taxonomy" id="109280"/>
    <lineage>
        <taxon>Eukaryota</taxon>
        <taxon>Metazoa</taxon>
        <taxon>Chordata</taxon>
        <taxon>Craniata</taxon>
        <taxon>Vertebrata</taxon>
        <taxon>Euteleostomi</taxon>
        <taxon>Actinopterygii</taxon>
        <taxon>Neopterygii</taxon>
        <taxon>Teleostei</taxon>
        <taxon>Neoteleostei</taxon>
        <taxon>Acanthomorphata</taxon>
        <taxon>Syngnathiaria</taxon>
        <taxon>Syngnathiformes</taxon>
        <taxon>Syngnathoidei</taxon>
        <taxon>Syngnathidae</taxon>
        <taxon>Hippocampus</taxon>
    </lineage>
</organism>
<dbReference type="Gene3D" id="3.40.50.410">
    <property type="entry name" value="von Willebrand factor, type A domain"/>
    <property type="match status" value="1"/>
</dbReference>
<keyword evidence="3 13" id="KW-0813">Transport</keyword>
<dbReference type="SUPFAM" id="SSF82754">
    <property type="entry name" value="C-terminal, gelsolin-like domain of Sec23/24"/>
    <property type="match status" value="1"/>
</dbReference>
<evidence type="ECO:0000259" key="15">
    <source>
        <dbReference type="Pfam" id="PF04810"/>
    </source>
</evidence>
<dbReference type="InterPro" id="IPR006900">
    <property type="entry name" value="Sec23/24_helical_dom"/>
</dbReference>
<dbReference type="InterPro" id="IPR029006">
    <property type="entry name" value="ADF-H/Gelsolin-like_dom_sf"/>
</dbReference>
<feature type="domain" description="Sec23/Sec24 trunk" evidence="16">
    <location>
        <begin position="98"/>
        <end position="361"/>
    </location>
</feature>
<keyword evidence="5 13" id="KW-0479">Metal-binding</keyword>
<evidence type="ECO:0000313" key="19">
    <source>
        <dbReference type="Ensembl" id="ENSHCOP00000013229.1"/>
    </source>
</evidence>
<dbReference type="InterPro" id="IPR037364">
    <property type="entry name" value="Sec23"/>
</dbReference>
<dbReference type="FunFam" id="2.60.40.1670:FF:000006">
    <property type="entry name" value="Protein transport protein SEC23"/>
    <property type="match status" value="1"/>
</dbReference>
<keyword evidence="6 13" id="KW-0256">Endoplasmic reticulum</keyword>
<dbReference type="GO" id="GO:0008270">
    <property type="term" value="F:zinc ion binding"/>
    <property type="evidence" value="ECO:0007669"/>
    <property type="project" value="InterPro"/>
</dbReference>
<dbReference type="SUPFAM" id="SSF81811">
    <property type="entry name" value="Helical domain of Sec23/24"/>
    <property type="match status" value="1"/>
</dbReference>
<protein>
    <recommendedName>
        <fullName evidence="13">Protein transport protein SEC23</fullName>
    </recommendedName>
</protein>
<dbReference type="InterPro" id="IPR006895">
    <property type="entry name" value="Znf_Sec23_Sec24"/>
</dbReference>
<dbReference type="CDD" id="cd01478">
    <property type="entry name" value="Sec23-like"/>
    <property type="match status" value="1"/>
</dbReference>
<dbReference type="Pfam" id="PF04810">
    <property type="entry name" value="zf-Sec23_Sec24"/>
    <property type="match status" value="1"/>
</dbReference>
<evidence type="ECO:0000256" key="5">
    <source>
        <dbReference type="ARBA" id="ARBA00022723"/>
    </source>
</evidence>
<dbReference type="GO" id="GO:0006886">
    <property type="term" value="P:intracellular protein transport"/>
    <property type="evidence" value="ECO:0007669"/>
    <property type="project" value="InterPro"/>
</dbReference>
<name>A0A3Q2Y6C9_HIPCM</name>
<dbReference type="InterPro" id="IPR036180">
    <property type="entry name" value="Gelsolin-like_dom_sf"/>
</dbReference>
<dbReference type="PANTHER" id="PTHR11141">
    <property type="entry name" value="PROTEIN TRANSPORT PROTEIN SEC23"/>
    <property type="match status" value="1"/>
</dbReference>
<keyword evidence="8 13" id="KW-0931">ER-Golgi transport</keyword>
<dbReference type="SUPFAM" id="SSF82919">
    <property type="entry name" value="Zn-finger domain of Sec23/24"/>
    <property type="match status" value="1"/>
</dbReference>
<feature type="domain" description="Gelsolin-like" evidence="14">
    <location>
        <begin position="603"/>
        <end position="689"/>
    </location>
</feature>
<dbReference type="InterPro" id="IPR007123">
    <property type="entry name" value="Gelsolin-like_dom"/>
</dbReference>
<comment type="subcellular location">
    <subcellularLocation>
        <location evidence="13">Cytoplasmic vesicle</location>
        <location evidence="13">COPII-coated vesicle membrane</location>
        <topology evidence="13">Peripheral membrane protein</topology>
        <orientation evidence="13">Cytoplasmic side</orientation>
    </subcellularLocation>
    <subcellularLocation>
        <location evidence="1 13">Endoplasmic reticulum membrane</location>
        <topology evidence="1 13">Peripheral membrane protein</topology>
        <orientation evidence="1 13">Cytoplasmic side</orientation>
    </subcellularLocation>
    <subcellularLocation>
        <location evidence="13">Cytoplasm</location>
        <location evidence="13">Cytosol</location>
    </subcellularLocation>
</comment>
<proteinExistence type="inferred from homology"/>
<dbReference type="InterPro" id="IPR036175">
    <property type="entry name" value="Sec23/24_helical_dom_sf"/>
</dbReference>
<feature type="domain" description="Sec23/Sec24 beta-sandwich" evidence="18">
    <location>
        <begin position="372"/>
        <end position="475"/>
    </location>
</feature>
<dbReference type="FunFam" id="3.40.50.410:FF:000011">
    <property type="entry name" value="Protein transport protein SEC23"/>
    <property type="match status" value="1"/>
</dbReference>
<dbReference type="InterPro" id="IPR036174">
    <property type="entry name" value="Znf_Sec23_Sec24_sf"/>
</dbReference>
<dbReference type="Pfam" id="PF04815">
    <property type="entry name" value="Sec23_helical"/>
    <property type="match status" value="1"/>
</dbReference>
<evidence type="ECO:0000256" key="3">
    <source>
        <dbReference type="ARBA" id="ARBA00022448"/>
    </source>
</evidence>
<dbReference type="Proteomes" id="UP000264820">
    <property type="component" value="Unplaced"/>
</dbReference>
<evidence type="ECO:0000256" key="7">
    <source>
        <dbReference type="ARBA" id="ARBA00022833"/>
    </source>
</evidence>
<reference evidence="19" key="2">
    <citation type="submission" date="2025-09" db="UniProtKB">
        <authorList>
            <consortium name="Ensembl"/>
        </authorList>
    </citation>
    <scope>IDENTIFICATION</scope>
</reference>
<dbReference type="Pfam" id="PF04811">
    <property type="entry name" value="Sec23_trunk"/>
    <property type="match status" value="1"/>
</dbReference>
<dbReference type="Gene3D" id="2.60.40.1670">
    <property type="entry name" value="beta-sandwich domain of Sec23/24"/>
    <property type="match status" value="1"/>
</dbReference>
<dbReference type="Pfam" id="PF00626">
    <property type="entry name" value="Gelsolin"/>
    <property type="match status" value="1"/>
</dbReference>
<dbReference type="SUPFAM" id="SSF53300">
    <property type="entry name" value="vWA-like"/>
    <property type="match status" value="1"/>
</dbReference>
<evidence type="ECO:0000256" key="8">
    <source>
        <dbReference type="ARBA" id="ARBA00022892"/>
    </source>
</evidence>
<feature type="domain" description="Zinc finger Sec23/Sec24-type" evidence="15">
    <location>
        <begin position="58"/>
        <end position="93"/>
    </location>
</feature>
<evidence type="ECO:0000256" key="1">
    <source>
        <dbReference type="ARBA" id="ARBA00004397"/>
    </source>
</evidence>
<dbReference type="SUPFAM" id="SSF81995">
    <property type="entry name" value="beta-sandwich domain of Sec23/24"/>
    <property type="match status" value="1"/>
</dbReference>
<evidence type="ECO:0000256" key="4">
    <source>
        <dbReference type="ARBA" id="ARBA00022490"/>
    </source>
</evidence>
<evidence type="ECO:0000259" key="18">
    <source>
        <dbReference type="Pfam" id="PF08033"/>
    </source>
</evidence>
<dbReference type="GO" id="GO:0005789">
    <property type="term" value="C:endoplasmic reticulum membrane"/>
    <property type="evidence" value="ECO:0007669"/>
    <property type="project" value="UniProtKB-SubCell"/>
</dbReference>
<evidence type="ECO:0000256" key="11">
    <source>
        <dbReference type="ARBA" id="ARBA00023329"/>
    </source>
</evidence>
<dbReference type="FunFam" id="3.40.20.10:FF:000003">
    <property type="entry name" value="Protein transport protein SEC23"/>
    <property type="match status" value="1"/>
</dbReference>
<evidence type="ECO:0000256" key="2">
    <source>
        <dbReference type="ARBA" id="ARBA00009210"/>
    </source>
</evidence>
<evidence type="ECO:0000259" key="17">
    <source>
        <dbReference type="Pfam" id="PF04815"/>
    </source>
</evidence>
<evidence type="ECO:0000256" key="10">
    <source>
        <dbReference type="ARBA" id="ARBA00023136"/>
    </source>
</evidence>
<dbReference type="InterPro" id="IPR037550">
    <property type="entry name" value="Sec23_C"/>
</dbReference>
<dbReference type="Gene3D" id="1.20.120.730">
    <property type="entry name" value="Sec23/Sec24 helical domain"/>
    <property type="match status" value="1"/>
</dbReference>
<dbReference type="GO" id="GO:0030127">
    <property type="term" value="C:COPII vesicle coat"/>
    <property type="evidence" value="ECO:0007669"/>
    <property type="project" value="InterPro"/>
</dbReference>
<dbReference type="FunFam" id="1.20.120.730:FF:000003">
    <property type="entry name" value="Protein transport protein SEC23"/>
    <property type="match status" value="1"/>
</dbReference>
<dbReference type="GO" id="GO:0090110">
    <property type="term" value="P:COPII-coated vesicle cargo loading"/>
    <property type="evidence" value="ECO:0007669"/>
    <property type="project" value="TreeGrafter"/>
</dbReference>
<evidence type="ECO:0000256" key="13">
    <source>
        <dbReference type="RuleBase" id="RU365030"/>
    </source>
</evidence>
<evidence type="ECO:0000259" key="14">
    <source>
        <dbReference type="Pfam" id="PF00626"/>
    </source>
</evidence>
<keyword evidence="4 13" id="KW-0963">Cytoplasm</keyword>
<dbReference type="Gene3D" id="3.40.20.10">
    <property type="entry name" value="Severin"/>
    <property type="match status" value="1"/>
</dbReference>